<protein>
    <recommendedName>
        <fullName evidence="8">Septation ring formation regulator</fullName>
    </recommendedName>
</protein>
<keyword evidence="4 5" id="KW-0472">Membrane</keyword>
<accession>W6A8E5</accession>
<dbReference type="eggNOG" id="COG4477">
    <property type="taxonomic scope" value="Bacteria"/>
</dbReference>
<keyword evidence="7" id="KW-1185">Reference proteome</keyword>
<evidence type="ECO:0000256" key="1">
    <source>
        <dbReference type="ARBA" id="ARBA00004167"/>
    </source>
</evidence>
<evidence type="ECO:0000313" key="7">
    <source>
        <dbReference type="Proteomes" id="UP000019267"/>
    </source>
</evidence>
<dbReference type="PATRIC" id="fig|1276246.3.peg.876"/>
<dbReference type="KEGG" id="scq:SCULI_v1c08810"/>
<dbReference type="InterPro" id="IPR010379">
    <property type="entry name" value="EzrA"/>
</dbReference>
<evidence type="ECO:0000256" key="4">
    <source>
        <dbReference type="ARBA" id="ARBA00023136"/>
    </source>
</evidence>
<reference evidence="6 7" key="1">
    <citation type="journal article" date="2014" name="Genome Biol. Evol.">
        <title>Molecular evolution of the substrate utilization strategies and putative virulence factors in mosquito-associated Spiroplasma species.</title>
        <authorList>
            <person name="Chang T.H."/>
            <person name="Lo W.S."/>
            <person name="Ku C."/>
            <person name="Chen L.L."/>
            <person name="Kuo C.H."/>
        </authorList>
    </citation>
    <scope>NUCLEOTIDE SEQUENCE [LARGE SCALE GENOMIC DNA]</scope>
    <source>
        <strain evidence="6">AES-1</strain>
    </source>
</reference>
<sequence>MLYAWDLNTLFSNPVTLICFSVFCVALFIAILILIFINIYKHIIQTFAKTIDLFDAIQKSPLKELIKRVSIISEDSGTLITEFSVWRTKFEILYEKQLIWAMQELATLLKDKKNSRPTIKNLKKINVLFKRATDINSTIHDILTQIISSIEIEFIQRDFITYQRELFTELKKEVTILELLGLDFDKLKLEGIISNIEEIFVEFFSNLEQGKYKESWNSLTKVDAALRFLIELLDSIPHIISVISTFIPEQLIDIKNKHVTFSNDRTKLSRNAEKFAILERNIDKLRLGVDTEIRKLQYKKAQRILNQAFDLINNFRDSVEHDDKLKDYFENNIDDIRTYFDNIDAAFRSIERAAKNMDFINNSTNQEKTSFEIARANYFRHKAKSDAIFSKIDLNISTNQDLDLASLKEELLVSLKEAVNDIDALDKVSRIFDKNATNTESLINQVIFVQTLLNQCEVKINQYKSIAELDRFITPIQELHNNLGKFTRESISKITSVDTSNQVAKQVGAYSDQAWNILRDLTDLIFLDYISQEIIIYLERYVGVIGQIEDLIVTCETLFQERKLENLIGYSIPILARIKATKKMKGV</sequence>
<dbReference type="Proteomes" id="UP000019267">
    <property type="component" value="Chromosome"/>
</dbReference>
<dbReference type="OrthoDB" id="387226at2"/>
<comment type="subcellular location">
    <subcellularLocation>
        <location evidence="1">Membrane</location>
        <topology evidence="1">Single-pass membrane protein</topology>
    </subcellularLocation>
</comment>
<keyword evidence="3 5" id="KW-1133">Transmembrane helix</keyword>
<dbReference type="STRING" id="1276246.SCULI_v1c08810"/>
<evidence type="ECO:0000256" key="5">
    <source>
        <dbReference type="SAM" id="Phobius"/>
    </source>
</evidence>
<dbReference type="RefSeq" id="WP_025363446.1">
    <property type="nucleotide sequence ID" value="NZ_CP006681.1"/>
</dbReference>
<dbReference type="EMBL" id="CP006681">
    <property type="protein sequence ID" value="AHI53221.1"/>
    <property type="molecule type" value="Genomic_DNA"/>
</dbReference>
<evidence type="ECO:0000256" key="3">
    <source>
        <dbReference type="ARBA" id="ARBA00022989"/>
    </source>
</evidence>
<feature type="transmembrane region" description="Helical" evidence="5">
    <location>
        <begin position="15"/>
        <end position="40"/>
    </location>
</feature>
<evidence type="ECO:0000256" key="2">
    <source>
        <dbReference type="ARBA" id="ARBA00022692"/>
    </source>
</evidence>
<keyword evidence="2 5" id="KW-0812">Transmembrane</keyword>
<evidence type="ECO:0008006" key="8">
    <source>
        <dbReference type="Google" id="ProtNLM"/>
    </source>
</evidence>
<dbReference type="GO" id="GO:0016020">
    <property type="term" value="C:membrane"/>
    <property type="evidence" value="ECO:0007669"/>
    <property type="project" value="UniProtKB-SubCell"/>
</dbReference>
<organism evidence="6 7">
    <name type="scientific">Spiroplasma culicicola AES-1</name>
    <dbReference type="NCBI Taxonomy" id="1276246"/>
    <lineage>
        <taxon>Bacteria</taxon>
        <taxon>Bacillati</taxon>
        <taxon>Mycoplasmatota</taxon>
        <taxon>Mollicutes</taxon>
        <taxon>Entomoplasmatales</taxon>
        <taxon>Spiroplasmataceae</taxon>
        <taxon>Spiroplasma</taxon>
    </lineage>
</organism>
<proteinExistence type="predicted"/>
<dbReference type="GO" id="GO:0000921">
    <property type="term" value="P:septin ring assembly"/>
    <property type="evidence" value="ECO:0007669"/>
    <property type="project" value="InterPro"/>
</dbReference>
<evidence type="ECO:0000313" key="6">
    <source>
        <dbReference type="EMBL" id="AHI53221.1"/>
    </source>
</evidence>
<dbReference type="Pfam" id="PF06160">
    <property type="entry name" value="EzrA"/>
    <property type="match status" value="1"/>
</dbReference>
<gene>
    <name evidence="6" type="ORF">SCULI_v1c08810</name>
</gene>
<dbReference type="AlphaFoldDB" id="W6A8E5"/>
<dbReference type="GO" id="GO:0005940">
    <property type="term" value="C:septin ring"/>
    <property type="evidence" value="ECO:0007669"/>
    <property type="project" value="InterPro"/>
</dbReference>
<name>W6A8E5_9MOLU</name>
<dbReference type="HOGENOM" id="CLU_468427_0_0_14"/>